<keyword evidence="3" id="KW-0408">Iron</keyword>
<dbReference type="GeneID" id="56034006"/>
<dbReference type="InterPro" id="IPR037225">
    <property type="entry name" value="Nuo51_FMN-bd_sf"/>
</dbReference>
<name>A0A7D5H848_9EURY</name>
<evidence type="ECO:0000256" key="1">
    <source>
        <dbReference type="ARBA" id="ARBA00022485"/>
    </source>
</evidence>
<dbReference type="SUPFAM" id="SSF142984">
    <property type="entry name" value="Nqo1 middle domain-like"/>
    <property type="match status" value="1"/>
</dbReference>
<evidence type="ECO:0000259" key="5">
    <source>
        <dbReference type="Pfam" id="PF01512"/>
    </source>
</evidence>
<dbReference type="GO" id="GO:0046872">
    <property type="term" value="F:metal ion binding"/>
    <property type="evidence" value="ECO:0007669"/>
    <property type="project" value="UniProtKB-KW"/>
</dbReference>
<protein>
    <submittedName>
        <fullName evidence="6">NADH dehydrogenase subunit</fullName>
    </submittedName>
</protein>
<evidence type="ECO:0000256" key="3">
    <source>
        <dbReference type="ARBA" id="ARBA00023004"/>
    </source>
</evidence>
<dbReference type="Gene3D" id="3.40.50.11540">
    <property type="entry name" value="NADH-ubiquinone oxidoreductase 51kDa subunit"/>
    <property type="match status" value="1"/>
</dbReference>
<dbReference type="AlphaFoldDB" id="A0A7D5H848"/>
<keyword evidence="7" id="KW-1185">Reference proteome</keyword>
<evidence type="ECO:0000256" key="4">
    <source>
        <dbReference type="ARBA" id="ARBA00023014"/>
    </source>
</evidence>
<dbReference type="KEGG" id="haly:HYG82_11905"/>
<dbReference type="Proteomes" id="UP000509241">
    <property type="component" value="Chromosome"/>
</dbReference>
<reference evidence="6 7" key="1">
    <citation type="submission" date="2020-07" db="EMBL/GenBank/DDBJ databases">
        <authorList>
            <person name="Cui H."/>
        </authorList>
    </citation>
    <scope>NUCLEOTIDE SEQUENCE [LARGE SCALE GENOMIC DNA]</scope>
    <source>
        <strain evidence="6 7">YPL8</strain>
    </source>
</reference>
<dbReference type="OrthoDB" id="297477at2157"/>
<evidence type="ECO:0000313" key="6">
    <source>
        <dbReference type="EMBL" id="QLG49515.1"/>
    </source>
</evidence>
<keyword evidence="4" id="KW-0411">Iron-sulfur</keyword>
<dbReference type="GO" id="GO:0016020">
    <property type="term" value="C:membrane"/>
    <property type="evidence" value="ECO:0007669"/>
    <property type="project" value="InterPro"/>
</dbReference>
<dbReference type="RefSeq" id="WP_179261248.1">
    <property type="nucleotide sequence ID" value="NZ_CP058601.1"/>
</dbReference>
<dbReference type="PANTHER" id="PTHR43034:SF2">
    <property type="entry name" value="ION-TRANSLOCATING OXIDOREDUCTASE COMPLEX SUBUNIT C"/>
    <property type="match status" value="1"/>
</dbReference>
<evidence type="ECO:0000313" key="7">
    <source>
        <dbReference type="Proteomes" id="UP000509241"/>
    </source>
</evidence>
<evidence type="ECO:0000256" key="2">
    <source>
        <dbReference type="ARBA" id="ARBA00022723"/>
    </source>
</evidence>
<feature type="domain" description="NADH-ubiquinone oxidoreductase 51kDa subunit FMN-binding" evidence="5">
    <location>
        <begin position="25"/>
        <end position="182"/>
    </location>
</feature>
<sequence length="384" mass="41418">MARGTLLSERPSNRQLIGENAVERIRNAGVAGAGGAGFPAYAKWERMRSTDYLLVNHQESEPNYFIDKWLGKTRAAELASLFDALLEDVFEAVVISAKWTDRDEYMIELEAATGGTVVRPDELPVDIETESGVVFAYTEPRYQYGMESVLLNVVADTVIGSDIPTDHGWLVQNTETMTHIYRALTEETPVTHTYVHVDGGVPRHRFLEVPIGTPASALLSAAGRPPETLPSDAMLATGGPGWCFEIERSAEEFGVRKATNGLLVLDEATVEENTLGDGRIDVIESTDWTARPMETEPTETVEPDRVRIPLITNSDLEGTVAPGTPTVAPGERVEAGDVVATASSTGIGIPHHASIDGEVTGVTDSSIEIAVDATSEIGRSNRST</sequence>
<dbReference type="InterPro" id="IPR010208">
    <property type="entry name" value="Ion_transpt_RnfC/RsxC"/>
</dbReference>
<keyword evidence="2" id="KW-0479">Metal-binding</keyword>
<organism evidence="6 7">
    <name type="scientific">Natrinema halophilum</name>
    <dbReference type="NCBI Taxonomy" id="1699371"/>
    <lineage>
        <taxon>Archaea</taxon>
        <taxon>Methanobacteriati</taxon>
        <taxon>Methanobacteriota</taxon>
        <taxon>Stenosarchaea group</taxon>
        <taxon>Halobacteria</taxon>
        <taxon>Halobacteriales</taxon>
        <taxon>Natrialbaceae</taxon>
        <taxon>Natrinema</taxon>
    </lineage>
</organism>
<dbReference type="EMBL" id="CP058601">
    <property type="protein sequence ID" value="QLG49515.1"/>
    <property type="molecule type" value="Genomic_DNA"/>
</dbReference>
<dbReference type="Pfam" id="PF01512">
    <property type="entry name" value="Complex1_51K"/>
    <property type="match status" value="1"/>
</dbReference>
<keyword evidence="1" id="KW-0004">4Fe-4S</keyword>
<proteinExistence type="predicted"/>
<gene>
    <name evidence="6" type="ORF">HYG82_11905</name>
</gene>
<dbReference type="GO" id="GO:0009055">
    <property type="term" value="F:electron transfer activity"/>
    <property type="evidence" value="ECO:0007669"/>
    <property type="project" value="InterPro"/>
</dbReference>
<dbReference type="InterPro" id="IPR011538">
    <property type="entry name" value="Nuo51_FMN-bd"/>
</dbReference>
<dbReference type="SUPFAM" id="SSF142019">
    <property type="entry name" value="Nqo1 FMN-binding domain-like"/>
    <property type="match status" value="1"/>
</dbReference>
<dbReference type="PANTHER" id="PTHR43034">
    <property type="entry name" value="ION-TRANSLOCATING OXIDOREDUCTASE COMPLEX SUBUNIT C"/>
    <property type="match status" value="1"/>
</dbReference>
<dbReference type="GO" id="GO:0051539">
    <property type="term" value="F:4 iron, 4 sulfur cluster binding"/>
    <property type="evidence" value="ECO:0007669"/>
    <property type="project" value="UniProtKB-KW"/>
</dbReference>
<accession>A0A7D5H848</accession>